<accession>A0A923PHJ9</accession>
<keyword evidence="3" id="KW-1185">Reference proteome</keyword>
<evidence type="ECO:0000313" key="3">
    <source>
        <dbReference type="Proteomes" id="UP000650081"/>
    </source>
</evidence>
<comment type="caution">
    <text evidence="2">The sequence shown here is derived from an EMBL/GenBank/DDBJ whole genome shotgun (WGS) entry which is preliminary data.</text>
</comment>
<keyword evidence="1" id="KW-0472">Membrane</keyword>
<keyword evidence="1" id="KW-0812">Transmembrane</keyword>
<proteinExistence type="predicted"/>
<dbReference type="Proteomes" id="UP000650081">
    <property type="component" value="Unassembled WGS sequence"/>
</dbReference>
<organism evidence="2 3">
    <name type="scientific">Neolewinella lacunae</name>
    <dbReference type="NCBI Taxonomy" id="1517758"/>
    <lineage>
        <taxon>Bacteria</taxon>
        <taxon>Pseudomonadati</taxon>
        <taxon>Bacteroidota</taxon>
        <taxon>Saprospiria</taxon>
        <taxon>Saprospirales</taxon>
        <taxon>Lewinellaceae</taxon>
        <taxon>Neolewinella</taxon>
    </lineage>
</organism>
<dbReference type="EMBL" id="JACSIT010000040">
    <property type="protein sequence ID" value="MBC6992841.1"/>
    <property type="molecule type" value="Genomic_DNA"/>
</dbReference>
<evidence type="ECO:0000256" key="1">
    <source>
        <dbReference type="SAM" id="Phobius"/>
    </source>
</evidence>
<gene>
    <name evidence="2" type="ORF">H9S92_01580</name>
</gene>
<name>A0A923PHJ9_9BACT</name>
<dbReference type="AlphaFoldDB" id="A0A923PHJ9"/>
<reference evidence="2" key="1">
    <citation type="submission" date="2020-08" db="EMBL/GenBank/DDBJ databases">
        <title>Lewinella bacteria from marine environments.</title>
        <authorList>
            <person name="Zhong Y."/>
        </authorList>
    </citation>
    <scope>NUCLEOTIDE SEQUENCE</scope>
    <source>
        <strain evidence="2">KCTC 42187</strain>
    </source>
</reference>
<feature type="transmembrane region" description="Helical" evidence="1">
    <location>
        <begin position="12"/>
        <end position="34"/>
    </location>
</feature>
<dbReference type="RefSeq" id="WP_187464974.1">
    <property type="nucleotide sequence ID" value="NZ_JACSIT010000040.1"/>
</dbReference>
<feature type="transmembrane region" description="Helical" evidence="1">
    <location>
        <begin position="46"/>
        <end position="67"/>
    </location>
</feature>
<evidence type="ECO:0000313" key="2">
    <source>
        <dbReference type="EMBL" id="MBC6992841.1"/>
    </source>
</evidence>
<keyword evidence="1" id="KW-1133">Transmembrane helix</keyword>
<sequence>MSAPVNHRRAWLIKAPLGLVILPFGLCLVVEAGFYKASGASTLNWVAYGTAALTVFNAGLCILIDSLRHRILLERDE</sequence>
<protein>
    <submittedName>
        <fullName evidence="2">Uncharacterized protein</fullName>
    </submittedName>
</protein>